<accession>A0A2I0ABS3</accession>
<dbReference type="AlphaFoldDB" id="A0A2I0ABS3"/>
<dbReference type="EMBL" id="KZ452001">
    <property type="protein sequence ID" value="PKA53004.1"/>
    <property type="molecule type" value="Genomic_DNA"/>
</dbReference>
<reference evidence="1 2" key="1">
    <citation type="journal article" date="2017" name="Nature">
        <title>The Apostasia genome and the evolution of orchids.</title>
        <authorList>
            <person name="Zhang G.Q."/>
            <person name="Liu K.W."/>
            <person name="Li Z."/>
            <person name="Lohaus R."/>
            <person name="Hsiao Y.Y."/>
            <person name="Niu S.C."/>
            <person name="Wang J.Y."/>
            <person name="Lin Y.C."/>
            <person name="Xu Q."/>
            <person name="Chen L.J."/>
            <person name="Yoshida K."/>
            <person name="Fujiwara S."/>
            <person name="Wang Z.W."/>
            <person name="Zhang Y.Q."/>
            <person name="Mitsuda N."/>
            <person name="Wang M."/>
            <person name="Liu G.H."/>
            <person name="Pecoraro L."/>
            <person name="Huang H.X."/>
            <person name="Xiao X.J."/>
            <person name="Lin M."/>
            <person name="Wu X.Y."/>
            <person name="Wu W.L."/>
            <person name="Chen Y.Y."/>
            <person name="Chang S.B."/>
            <person name="Sakamoto S."/>
            <person name="Ohme-Takagi M."/>
            <person name="Yagi M."/>
            <person name="Zeng S.J."/>
            <person name="Shen C.Y."/>
            <person name="Yeh C.M."/>
            <person name="Luo Y.B."/>
            <person name="Tsai W.C."/>
            <person name="Van de Peer Y."/>
            <person name="Liu Z.J."/>
        </authorList>
    </citation>
    <scope>NUCLEOTIDE SEQUENCE [LARGE SCALE GENOMIC DNA]</scope>
    <source>
        <strain evidence="2">cv. Shenzhen</strain>
        <tissue evidence="1">Stem</tissue>
    </source>
</reference>
<keyword evidence="2" id="KW-1185">Reference proteome</keyword>
<evidence type="ECO:0000313" key="2">
    <source>
        <dbReference type="Proteomes" id="UP000236161"/>
    </source>
</evidence>
<proteinExistence type="predicted"/>
<dbReference type="Proteomes" id="UP000236161">
    <property type="component" value="Unassembled WGS sequence"/>
</dbReference>
<name>A0A2I0ABS3_9ASPA</name>
<gene>
    <name evidence="1" type="ORF">AXF42_Ash001985</name>
</gene>
<protein>
    <submittedName>
        <fullName evidence="1">Uncharacterized protein</fullName>
    </submittedName>
</protein>
<sequence>MVEEAREQEPQRPEEGLLLQSEEVLRPVQQAEEVQEKPRPVREDVLHTLAESA</sequence>
<organism evidence="1 2">
    <name type="scientific">Apostasia shenzhenica</name>
    <dbReference type="NCBI Taxonomy" id="1088818"/>
    <lineage>
        <taxon>Eukaryota</taxon>
        <taxon>Viridiplantae</taxon>
        <taxon>Streptophyta</taxon>
        <taxon>Embryophyta</taxon>
        <taxon>Tracheophyta</taxon>
        <taxon>Spermatophyta</taxon>
        <taxon>Magnoliopsida</taxon>
        <taxon>Liliopsida</taxon>
        <taxon>Asparagales</taxon>
        <taxon>Orchidaceae</taxon>
        <taxon>Apostasioideae</taxon>
        <taxon>Apostasia</taxon>
    </lineage>
</organism>
<evidence type="ECO:0000313" key="1">
    <source>
        <dbReference type="EMBL" id="PKA53004.1"/>
    </source>
</evidence>